<name>A0ABW6D7Z2_9BACT</name>
<evidence type="ECO:0000313" key="3">
    <source>
        <dbReference type="Proteomes" id="UP001598138"/>
    </source>
</evidence>
<feature type="transmembrane region" description="Helical" evidence="1">
    <location>
        <begin position="7"/>
        <end position="30"/>
    </location>
</feature>
<evidence type="ECO:0000313" key="2">
    <source>
        <dbReference type="EMBL" id="MFD3393044.1"/>
    </source>
</evidence>
<dbReference type="RefSeq" id="WP_377981674.1">
    <property type="nucleotide sequence ID" value="NZ_JBBKXZ010000001.1"/>
</dbReference>
<evidence type="ECO:0000256" key="1">
    <source>
        <dbReference type="SAM" id="Phobius"/>
    </source>
</evidence>
<accession>A0ABW6D7Z2</accession>
<keyword evidence="1" id="KW-0472">Membrane</keyword>
<protein>
    <submittedName>
        <fullName evidence="2">Uncharacterized protein</fullName>
    </submittedName>
</protein>
<proteinExistence type="predicted"/>
<comment type="caution">
    <text evidence="2">The sequence shown here is derived from an EMBL/GenBank/DDBJ whole genome shotgun (WGS) entry which is preliminary data.</text>
</comment>
<organism evidence="2 3">
    <name type="scientific">Aquirufa avitistagni</name>
    <dbReference type="NCBI Taxonomy" id="3104728"/>
    <lineage>
        <taxon>Bacteria</taxon>
        <taxon>Pseudomonadati</taxon>
        <taxon>Bacteroidota</taxon>
        <taxon>Cytophagia</taxon>
        <taxon>Cytophagales</taxon>
        <taxon>Flectobacillaceae</taxon>
        <taxon>Aquirufa</taxon>
    </lineage>
</organism>
<feature type="transmembrane region" description="Helical" evidence="1">
    <location>
        <begin position="42"/>
        <end position="61"/>
    </location>
</feature>
<keyword evidence="3" id="KW-1185">Reference proteome</keyword>
<reference evidence="2 3" key="1">
    <citation type="submission" date="2024-03" db="EMBL/GenBank/DDBJ databases">
        <title>Aquirufa genome sequencing.</title>
        <authorList>
            <person name="Pitt A."/>
            <person name="Hahn M.W."/>
        </authorList>
    </citation>
    <scope>NUCLEOTIDE SEQUENCE [LARGE SCALE GENOMIC DNA]</scope>
    <source>
        <strain evidence="2 3">OSTEICH-129V</strain>
    </source>
</reference>
<sequence length="80" mass="9151">MKLPIAVLINISFRVVVALAYSGLGAYVAVWSDFQLGDFAGVPIVKMLGVLFFVYGIFRLWRAYLYFSEMNDQNYGHYED</sequence>
<keyword evidence="1" id="KW-1133">Transmembrane helix</keyword>
<keyword evidence="1" id="KW-0812">Transmembrane</keyword>
<dbReference type="Proteomes" id="UP001598138">
    <property type="component" value="Unassembled WGS sequence"/>
</dbReference>
<dbReference type="EMBL" id="JBBKXZ010000001">
    <property type="protein sequence ID" value="MFD3393044.1"/>
    <property type="molecule type" value="Genomic_DNA"/>
</dbReference>
<gene>
    <name evidence="2" type="ORF">U0R10_00275</name>
</gene>